<dbReference type="InterPro" id="IPR058639">
    <property type="entry name" value="BSH_YknX-like"/>
</dbReference>
<evidence type="ECO:0000256" key="3">
    <source>
        <dbReference type="SAM" id="Phobius"/>
    </source>
</evidence>
<dbReference type="Gene3D" id="2.40.30.170">
    <property type="match status" value="1"/>
</dbReference>
<feature type="domain" description="YknX-like barrel-sandwich hybrid" evidence="4">
    <location>
        <begin position="82"/>
        <end position="217"/>
    </location>
</feature>
<evidence type="ECO:0000259" key="4">
    <source>
        <dbReference type="Pfam" id="PF25984"/>
    </source>
</evidence>
<dbReference type="PANTHER" id="PTHR30469">
    <property type="entry name" value="MULTIDRUG RESISTANCE PROTEIN MDTA"/>
    <property type="match status" value="1"/>
</dbReference>
<evidence type="ECO:0000313" key="6">
    <source>
        <dbReference type="EMBL" id="MBB5263308.1"/>
    </source>
</evidence>
<name>A0A7W8H7R8_9FIRM</name>
<dbReference type="InterPro" id="IPR058636">
    <property type="entry name" value="Beta-barrel_YknX"/>
</dbReference>
<feature type="coiled-coil region" evidence="1">
    <location>
        <begin position="119"/>
        <end position="189"/>
    </location>
</feature>
<protein>
    <submittedName>
        <fullName evidence="6">HlyD family secretion protein</fullName>
    </submittedName>
</protein>
<sequence>MKKKNRMILIICVIVAVIAIAAAALYYFVFRNSSGGDANNVAYVDSVSMLAGLGSGTGVQNRFSGVVESQETTKVEKSADKTIKEIFVSAGDEVAAGAPLFEYDTEDTALKLEQERINLESIQNDITGYYNQIAELQKEKNKASADEQLNYTMQIQTAQTNAKRAEYNKRAKEAEIETLENDLTNATVTSPMDGIIQEVNENTTYDNMGNPKPFMTIMASGEYRVKGKVNEQNVWNLSEGQPVIIRSRTDENMTWTGTISKIDTSNTYASTDSSGSVTYIGGSGEGGQTSTSYAFYVTPDSSSDFMLGQHVFIELDNGQENAKEGLWISAMYLELEDNDAYAWVAGANNRLERRHLTLGDYDSGMDEYQILDGLTAEDYIAFPGNLLHEGMECVLNDGTHTNSSQDTDSMDLNGIDGMDGSDLGAGDMLPSDDGMITDDGAAVDDGMITDDGAAVDDGMITDDSAAVDDGMITDDSAAVDDGIITDDGSVTNDSSMMDDGPMAATQAE</sequence>
<keyword evidence="3" id="KW-0812">Transmembrane</keyword>
<gene>
    <name evidence="6" type="ORF">HNP82_000402</name>
</gene>
<dbReference type="Gene3D" id="2.40.50.100">
    <property type="match status" value="1"/>
</dbReference>
<keyword evidence="7" id="KW-1185">Reference proteome</keyword>
<dbReference type="GO" id="GO:0015562">
    <property type="term" value="F:efflux transmembrane transporter activity"/>
    <property type="evidence" value="ECO:0007669"/>
    <property type="project" value="TreeGrafter"/>
</dbReference>
<organism evidence="6 7">
    <name type="scientific">Catenibacillus scindens</name>
    <dbReference type="NCBI Taxonomy" id="673271"/>
    <lineage>
        <taxon>Bacteria</taxon>
        <taxon>Bacillati</taxon>
        <taxon>Bacillota</taxon>
        <taxon>Clostridia</taxon>
        <taxon>Lachnospirales</taxon>
        <taxon>Lachnospiraceae</taxon>
        <taxon>Catenibacillus</taxon>
    </lineage>
</organism>
<dbReference type="Proteomes" id="UP000543642">
    <property type="component" value="Unassembled WGS sequence"/>
</dbReference>
<dbReference type="Pfam" id="PF25984">
    <property type="entry name" value="BSH_YknX"/>
    <property type="match status" value="1"/>
</dbReference>
<evidence type="ECO:0000313" key="7">
    <source>
        <dbReference type="Proteomes" id="UP000543642"/>
    </source>
</evidence>
<dbReference type="PANTHER" id="PTHR30469:SF15">
    <property type="entry name" value="HLYD FAMILY OF SECRETION PROTEINS"/>
    <property type="match status" value="1"/>
</dbReference>
<dbReference type="AlphaFoldDB" id="A0A7W8H7R8"/>
<feature type="region of interest" description="Disordered" evidence="2">
    <location>
        <begin position="479"/>
        <end position="508"/>
    </location>
</feature>
<dbReference type="RefSeq" id="WP_183770900.1">
    <property type="nucleotide sequence ID" value="NZ_JACHFW010000001.1"/>
</dbReference>
<feature type="transmembrane region" description="Helical" evidence="3">
    <location>
        <begin position="7"/>
        <end position="29"/>
    </location>
</feature>
<dbReference type="GO" id="GO:1990281">
    <property type="term" value="C:efflux pump complex"/>
    <property type="evidence" value="ECO:0007669"/>
    <property type="project" value="TreeGrafter"/>
</dbReference>
<comment type="caution">
    <text evidence="6">The sequence shown here is derived from an EMBL/GenBank/DDBJ whole genome shotgun (WGS) entry which is preliminary data.</text>
</comment>
<feature type="domain" description="YknX-like beta-barrel" evidence="5">
    <location>
        <begin position="224"/>
        <end position="314"/>
    </location>
</feature>
<reference evidence="6 7" key="1">
    <citation type="submission" date="2020-08" db="EMBL/GenBank/DDBJ databases">
        <title>Genomic Encyclopedia of Type Strains, Phase IV (KMG-IV): sequencing the most valuable type-strain genomes for metagenomic binning, comparative biology and taxonomic classification.</title>
        <authorList>
            <person name="Goeker M."/>
        </authorList>
    </citation>
    <scope>NUCLEOTIDE SEQUENCE [LARGE SCALE GENOMIC DNA]</scope>
    <source>
        <strain evidence="6 7">DSM 106146</strain>
    </source>
</reference>
<evidence type="ECO:0000256" key="1">
    <source>
        <dbReference type="SAM" id="Coils"/>
    </source>
</evidence>
<dbReference type="SUPFAM" id="SSF111369">
    <property type="entry name" value="HlyD-like secretion proteins"/>
    <property type="match status" value="1"/>
</dbReference>
<proteinExistence type="predicted"/>
<keyword evidence="1" id="KW-0175">Coiled coil</keyword>
<accession>A0A7W8H7R8</accession>
<evidence type="ECO:0000256" key="2">
    <source>
        <dbReference type="SAM" id="MobiDB-lite"/>
    </source>
</evidence>
<dbReference type="Gene3D" id="1.10.287.470">
    <property type="entry name" value="Helix hairpin bin"/>
    <property type="match status" value="1"/>
</dbReference>
<dbReference type="Pfam" id="PF25990">
    <property type="entry name" value="Beta-barrel_YknX"/>
    <property type="match status" value="1"/>
</dbReference>
<evidence type="ECO:0000259" key="5">
    <source>
        <dbReference type="Pfam" id="PF25990"/>
    </source>
</evidence>
<keyword evidence="3" id="KW-0472">Membrane</keyword>
<dbReference type="EMBL" id="JACHFW010000001">
    <property type="protein sequence ID" value="MBB5263308.1"/>
    <property type="molecule type" value="Genomic_DNA"/>
</dbReference>
<keyword evidence="3" id="KW-1133">Transmembrane helix</keyword>